<sequence length="208" mass="23165">MATSKAGTKKLSEALKHLRRDASLTPLLDRVGIISFRTNPAPSPLHSLASSITGQQLNGRAAEAIFERFLGLYDGCLTADAILDTPVDTLRSVGLSGAKSVAIRDLAEKTKLGVVPDWPALRRMDDETIIRRLTQVRGIGRWTVEMMLIFCLGRPDVWPVDDFAVRKAFGIHFGIAEPKPADMRTRAEPWRPWRSVVARYLWRSLDMG</sequence>
<dbReference type="InterPro" id="IPR051912">
    <property type="entry name" value="Alkylbase_DNA_Glycosylase/TA"/>
</dbReference>
<dbReference type="AlphaFoldDB" id="A0A806KN17"/>
<evidence type="ECO:0000259" key="6">
    <source>
        <dbReference type="SMART" id="SM00478"/>
    </source>
</evidence>
<dbReference type="InterPro" id="IPR011257">
    <property type="entry name" value="DNA_glycosylase"/>
</dbReference>
<protein>
    <recommendedName>
        <fullName evidence="3">DNA-3-methyladenine glycosylase II</fullName>
        <ecNumber evidence="3">3.2.2.21</ecNumber>
    </recommendedName>
</protein>
<dbReference type="InterPro" id="IPR003265">
    <property type="entry name" value="HhH-GPD_domain"/>
</dbReference>
<dbReference type="Pfam" id="PF00730">
    <property type="entry name" value="HhH-GPD"/>
    <property type="match status" value="1"/>
</dbReference>
<organism evidence="7">
    <name type="scientific">uncultured bacterium contig00038</name>
    <dbReference type="NCBI Taxonomy" id="1181526"/>
    <lineage>
        <taxon>Bacteria</taxon>
        <taxon>environmental samples</taxon>
    </lineage>
</organism>
<name>A0A806KN17_9BACT</name>
<dbReference type="GO" id="GO:0006285">
    <property type="term" value="P:base-excision repair, AP site formation"/>
    <property type="evidence" value="ECO:0007669"/>
    <property type="project" value="TreeGrafter"/>
</dbReference>
<comment type="similarity">
    <text evidence="2">Belongs to the alkylbase DNA glycosidase AlkA family.</text>
</comment>
<keyword evidence="7" id="KW-0378">Hydrolase</keyword>
<reference evidence="7" key="1">
    <citation type="submission" date="2012-03" db="EMBL/GenBank/DDBJ databases">
        <title>Functional metagenomics reveals considerable lignocellulase gene clusters in the gut microbiome of a wood-feeding higher termite.</title>
        <authorList>
            <person name="Liu N."/>
        </authorList>
    </citation>
    <scope>NUCLEOTIDE SEQUENCE</scope>
</reference>
<dbReference type="PANTHER" id="PTHR43003">
    <property type="entry name" value="DNA-3-METHYLADENINE GLYCOSYLASE"/>
    <property type="match status" value="1"/>
</dbReference>
<evidence type="ECO:0000256" key="1">
    <source>
        <dbReference type="ARBA" id="ARBA00000086"/>
    </source>
</evidence>
<dbReference type="SUPFAM" id="SSF48150">
    <property type="entry name" value="DNA-glycosylase"/>
    <property type="match status" value="1"/>
</dbReference>
<evidence type="ECO:0000256" key="5">
    <source>
        <dbReference type="ARBA" id="ARBA00023204"/>
    </source>
</evidence>
<proteinExistence type="inferred from homology"/>
<dbReference type="GO" id="GO:0032131">
    <property type="term" value="F:alkylated DNA binding"/>
    <property type="evidence" value="ECO:0007669"/>
    <property type="project" value="TreeGrafter"/>
</dbReference>
<accession>A0A806KN17</accession>
<evidence type="ECO:0000256" key="3">
    <source>
        <dbReference type="ARBA" id="ARBA00012000"/>
    </source>
</evidence>
<dbReference type="Gene3D" id="1.10.340.30">
    <property type="entry name" value="Hypothetical protein, domain 2"/>
    <property type="match status" value="1"/>
</dbReference>
<keyword evidence="7" id="KW-0326">Glycosidase</keyword>
<dbReference type="GO" id="GO:0032993">
    <property type="term" value="C:protein-DNA complex"/>
    <property type="evidence" value="ECO:0007669"/>
    <property type="project" value="TreeGrafter"/>
</dbReference>
<comment type="catalytic activity">
    <reaction evidence="1">
        <text>Hydrolysis of alkylated DNA, releasing 3-methyladenine, 3-methylguanine, 7-methylguanine and 7-methyladenine.</text>
        <dbReference type="EC" id="3.2.2.21"/>
    </reaction>
</comment>
<evidence type="ECO:0000313" key="7">
    <source>
        <dbReference type="EMBL" id="AGS53491.1"/>
    </source>
</evidence>
<dbReference type="SMART" id="SM00478">
    <property type="entry name" value="ENDO3c"/>
    <property type="match status" value="1"/>
</dbReference>
<dbReference type="CDD" id="cd00056">
    <property type="entry name" value="ENDO3c"/>
    <property type="match status" value="1"/>
</dbReference>
<dbReference type="GO" id="GO:0043916">
    <property type="term" value="F:DNA-7-methylguanine glycosylase activity"/>
    <property type="evidence" value="ECO:0007669"/>
    <property type="project" value="TreeGrafter"/>
</dbReference>
<evidence type="ECO:0000256" key="4">
    <source>
        <dbReference type="ARBA" id="ARBA00022763"/>
    </source>
</evidence>
<dbReference type="PANTHER" id="PTHR43003:SF5">
    <property type="entry name" value="DNA-3-METHYLADENINE GLYCOSYLASE"/>
    <property type="match status" value="1"/>
</dbReference>
<dbReference type="GO" id="GO:0008725">
    <property type="term" value="F:DNA-3-methyladenine glycosylase activity"/>
    <property type="evidence" value="ECO:0007669"/>
    <property type="project" value="TreeGrafter"/>
</dbReference>
<dbReference type="EMBL" id="JQ844234">
    <property type="protein sequence ID" value="AGS53491.1"/>
    <property type="molecule type" value="Genomic_DNA"/>
</dbReference>
<dbReference type="EC" id="3.2.2.21" evidence="3"/>
<keyword evidence="4" id="KW-0227">DNA damage</keyword>
<dbReference type="GO" id="GO:0006307">
    <property type="term" value="P:DNA alkylation repair"/>
    <property type="evidence" value="ECO:0007669"/>
    <property type="project" value="TreeGrafter"/>
</dbReference>
<feature type="domain" description="HhH-GPD" evidence="6">
    <location>
        <begin position="53"/>
        <end position="206"/>
    </location>
</feature>
<evidence type="ECO:0000256" key="2">
    <source>
        <dbReference type="ARBA" id="ARBA00010817"/>
    </source>
</evidence>
<keyword evidence="5" id="KW-0234">DNA repair</keyword>
<dbReference type="Gene3D" id="1.10.1670.40">
    <property type="match status" value="1"/>
</dbReference>
<dbReference type="FunFam" id="1.10.340.30:FF:000004">
    <property type="entry name" value="DNA-3-methyladenine glycosylase II"/>
    <property type="match status" value="1"/>
</dbReference>